<dbReference type="AlphaFoldDB" id="A0A915ENB7"/>
<accession>A0A915ENB7</accession>
<evidence type="ECO:0000313" key="1">
    <source>
        <dbReference type="Proteomes" id="UP000887574"/>
    </source>
</evidence>
<proteinExistence type="predicted"/>
<keyword evidence="1" id="KW-1185">Reference proteome</keyword>
<dbReference type="WBParaSite" id="jg7743.2">
    <property type="protein sequence ID" value="jg7743.2"/>
    <property type="gene ID" value="jg7743"/>
</dbReference>
<sequence>MKKDNSSFLTILVPHQAAETKHGKGSANAQGGFLHSNSEGLCYQADHVFDCLAQGKLESDVMSPDVSMLLAEVIEEVRHKLGLSSLRILPELLIKRVQL</sequence>
<organism evidence="1 2">
    <name type="scientific">Ditylenchus dipsaci</name>
    <dbReference type="NCBI Taxonomy" id="166011"/>
    <lineage>
        <taxon>Eukaryota</taxon>
        <taxon>Metazoa</taxon>
        <taxon>Ecdysozoa</taxon>
        <taxon>Nematoda</taxon>
        <taxon>Chromadorea</taxon>
        <taxon>Rhabditida</taxon>
        <taxon>Tylenchina</taxon>
        <taxon>Tylenchomorpha</taxon>
        <taxon>Sphaerularioidea</taxon>
        <taxon>Anguinidae</taxon>
        <taxon>Anguininae</taxon>
        <taxon>Ditylenchus</taxon>
    </lineage>
</organism>
<protein>
    <submittedName>
        <fullName evidence="2">Uncharacterized protein</fullName>
    </submittedName>
</protein>
<evidence type="ECO:0000313" key="2">
    <source>
        <dbReference type="WBParaSite" id="jg7743.2"/>
    </source>
</evidence>
<name>A0A915ENB7_9BILA</name>
<reference evidence="2" key="1">
    <citation type="submission" date="2022-11" db="UniProtKB">
        <authorList>
            <consortium name="WormBaseParasite"/>
        </authorList>
    </citation>
    <scope>IDENTIFICATION</scope>
</reference>
<dbReference type="Gene3D" id="3.30.360.10">
    <property type="entry name" value="Dihydrodipicolinate Reductase, domain 2"/>
    <property type="match status" value="1"/>
</dbReference>
<dbReference type="Proteomes" id="UP000887574">
    <property type="component" value="Unplaced"/>
</dbReference>